<comment type="caution">
    <text evidence="1">The sequence shown here is derived from an EMBL/GenBank/DDBJ whole genome shotgun (WGS) entry which is preliminary data.</text>
</comment>
<feature type="non-terminal residue" evidence="1">
    <location>
        <position position="1"/>
    </location>
</feature>
<evidence type="ECO:0000313" key="1">
    <source>
        <dbReference type="EMBL" id="CAI9575447.1"/>
    </source>
</evidence>
<dbReference type="Proteomes" id="UP001162483">
    <property type="component" value="Unassembled WGS sequence"/>
</dbReference>
<accession>A0ABN9DW14</accession>
<keyword evidence="2" id="KW-1185">Reference proteome</keyword>
<dbReference type="EMBL" id="CATNWA010014746">
    <property type="protein sequence ID" value="CAI9575447.1"/>
    <property type="molecule type" value="Genomic_DNA"/>
</dbReference>
<protein>
    <submittedName>
        <fullName evidence="1">Uncharacterized protein</fullName>
    </submittedName>
</protein>
<gene>
    <name evidence="1" type="ORF">SPARVUS_LOCUS8198437</name>
</gene>
<reference evidence="1" key="1">
    <citation type="submission" date="2023-05" db="EMBL/GenBank/DDBJ databases">
        <authorList>
            <person name="Stuckert A."/>
        </authorList>
    </citation>
    <scope>NUCLEOTIDE SEQUENCE</scope>
</reference>
<proteinExistence type="predicted"/>
<organism evidence="1 2">
    <name type="scientific">Staurois parvus</name>
    <dbReference type="NCBI Taxonomy" id="386267"/>
    <lineage>
        <taxon>Eukaryota</taxon>
        <taxon>Metazoa</taxon>
        <taxon>Chordata</taxon>
        <taxon>Craniata</taxon>
        <taxon>Vertebrata</taxon>
        <taxon>Euteleostomi</taxon>
        <taxon>Amphibia</taxon>
        <taxon>Batrachia</taxon>
        <taxon>Anura</taxon>
        <taxon>Neobatrachia</taxon>
        <taxon>Ranoidea</taxon>
        <taxon>Ranidae</taxon>
        <taxon>Staurois</taxon>
    </lineage>
</organism>
<feature type="non-terminal residue" evidence="1">
    <location>
        <position position="99"/>
    </location>
</feature>
<name>A0ABN9DW14_9NEOB</name>
<sequence>CRQSVPPIRASQCRLSVPSLPPISDTYQCRLSVPYMSADFQCPSVMPVNEHQCHLPVPPHQCPSVPPISAHQCSLSVPITSASLAHISEGENHLFTTFC</sequence>
<evidence type="ECO:0000313" key="2">
    <source>
        <dbReference type="Proteomes" id="UP001162483"/>
    </source>
</evidence>